<dbReference type="InterPro" id="IPR014710">
    <property type="entry name" value="RmlC-like_jellyroll"/>
</dbReference>
<evidence type="ECO:0000313" key="3">
    <source>
        <dbReference type="EMBL" id="MCH8614661.1"/>
    </source>
</evidence>
<protein>
    <submittedName>
        <fullName evidence="3">Cupin domain-containing protein</fullName>
    </submittedName>
</protein>
<dbReference type="InterPro" id="IPR011051">
    <property type="entry name" value="RmlC_Cupin_sf"/>
</dbReference>
<evidence type="ECO:0000256" key="1">
    <source>
        <dbReference type="SAM" id="SignalP"/>
    </source>
</evidence>
<feature type="domain" description="Cupin type-2" evidence="2">
    <location>
        <begin position="72"/>
        <end position="140"/>
    </location>
</feature>
<feature type="chain" id="PRO_5046348802" evidence="1">
    <location>
        <begin position="25"/>
        <end position="164"/>
    </location>
</feature>
<dbReference type="InterPro" id="IPR013096">
    <property type="entry name" value="Cupin_2"/>
</dbReference>
<reference evidence="3 4" key="1">
    <citation type="submission" date="2022-03" db="EMBL/GenBank/DDBJ databases">
        <authorList>
            <person name="Jo J.-H."/>
            <person name="Im W.-T."/>
        </authorList>
    </citation>
    <scope>NUCLEOTIDE SEQUENCE [LARGE SCALE GENOMIC DNA]</scope>
    <source>
        <strain evidence="3 4">SM33</strain>
    </source>
</reference>
<proteinExistence type="predicted"/>
<dbReference type="Proteomes" id="UP001203058">
    <property type="component" value="Unassembled WGS sequence"/>
</dbReference>
<dbReference type="RefSeq" id="WP_241445139.1">
    <property type="nucleotide sequence ID" value="NZ_JAKZHW010000001.1"/>
</dbReference>
<evidence type="ECO:0000259" key="2">
    <source>
        <dbReference type="Pfam" id="PF07883"/>
    </source>
</evidence>
<name>A0ABS9VI64_9SPHN</name>
<gene>
    <name evidence="3" type="ORF">LZ016_00880</name>
</gene>
<organism evidence="3 4">
    <name type="scientific">Sphingomonas telluris</name>
    <dbReference type="NCBI Taxonomy" id="2907998"/>
    <lineage>
        <taxon>Bacteria</taxon>
        <taxon>Pseudomonadati</taxon>
        <taxon>Pseudomonadota</taxon>
        <taxon>Alphaproteobacteria</taxon>
        <taxon>Sphingomonadales</taxon>
        <taxon>Sphingomonadaceae</taxon>
        <taxon>Sphingomonas</taxon>
    </lineage>
</organism>
<evidence type="ECO:0000313" key="4">
    <source>
        <dbReference type="Proteomes" id="UP001203058"/>
    </source>
</evidence>
<sequence length="164" mass="17091">MSTLRFTTVIAVAASTLLATPAIATPGSGFAPSPIVSGNFGTLNVNTADDKTGKWGLHLKTLDSTDIGADRLTVQAGGFSGWHAHPAPVFVTVVQGTIVWYDGSNPLCTGNTYSAGQSFVEGAYVPHNVWSADGAQFIAVVIKPAGFPGPAFRLDRPKPNNCNF</sequence>
<keyword evidence="4" id="KW-1185">Reference proteome</keyword>
<dbReference type="EMBL" id="JAKZHW010000001">
    <property type="protein sequence ID" value="MCH8614661.1"/>
    <property type="molecule type" value="Genomic_DNA"/>
</dbReference>
<keyword evidence="1" id="KW-0732">Signal</keyword>
<comment type="caution">
    <text evidence="3">The sequence shown here is derived from an EMBL/GenBank/DDBJ whole genome shotgun (WGS) entry which is preliminary data.</text>
</comment>
<feature type="signal peptide" evidence="1">
    <location>
        <begin position="1"/>
        <end position="24"/>
    </location>
</feature>
<accession>A0ABS9VI64</accession>
<dbReference type="Pfam" id="PF07883">
    <property type="entry name" value="Cupin_2"/>
    <property type="match status" value="1"/>
</dbReference>
<dbReference type="Gene3D" id="2.60.120.10">
    <property type="entry name" value="Jelly Rolls"/>
    <property type="match status" value="1"/>
</dbReference>
<dbReference type="SUPFAM" id="SSF51182">
    <property type="entry name" value="RmlC-like cupins"/>
    <property type="match status" value="1"/>
</dbReference>